<keyword evidence="2" id="KW-1185">Reference proteome</keyword>
<evidence type="ECO:0000313" key="2">
    <source>
        <dbReference type="Proteomes" id="UP000236379"/>
    </source>
</evidence>
<accession>A0A2K3URT1</accession>
<protein>
    <submittedName>
        <fullName evidence="1">Uncharacterized protein</fullName>
    </submittedName>
</protein>
<proteinExistence type="predicted"/>
<sequence length="165" mass="18209">MLTGVTKHDPRTLSKDPALAALRSARFKAYPHEHEGWGIRVLPSPDLSALSPDTLQLLVALGVQDRPPIHAGEKEVMLWAYEQGYRVCTDDRGAYRTLRALICGALPNVPPRALSVVGTPGLLAEQMARGQLSDANASALWSEVQDVWRWAPKSSLQELLQGEYW</sequence>
<organism evidence="1 2">
    <name type="scientific">Deinococcus koreensis</name>
    <dbReference type="NCBI Taxonomy" id="2054903"/>
    <lineage>
        <taxon>Bacteria</taxon>
        <taxon>Thermotogati</taxon>
        <taxon>Deinococcota</taxon>
        <taxon>Deinococci</taxon>
        <taxon>Deinococcales</taxon>
        <taxon>Deinococcaceae</taxon>
        <taxon>Deinococcus</taxon>
    </lineage>
</organism>
<evidence type="ECO:0000313" key="1">
    <source>
        <dbReference type="EMBL" id="PNY79251.1"/>
    </source>
</evidence>
<comment type="caution">
    <text evidence="1">The sequence shown here is derived from an EMBL/GenBank/DDBJ whole genome shotgun (WGS) entry which is preliminary data.</text>
</comment>
<dbReference type="Proteomes" id="UP000236379">
    <property type="component" value="Unassembled WGS sequence"/>
</dbReference>
<gene>
    <name evidence="1" type="ORF">CVO96_20260</name>
</gene>
<name>A0A2K3URT1_9DEIO</name>
<dbReference type="EMBL" id="PPPD01000005">
    <property type="protein sequence ID" value="PNY79251.1"/>
    <property type="molecule type" value="Genomic_DNA"/>
</dbReference>
<dbReference type="AlphaFoldDB" id="A0A2K3URT1"/>
<reference evidence="1 2" key="1">
    <citation type="submission" date="2018-01" db="EMBL/GenBank/DDBJ databases">
        <title>Deinococcus koreensis sp. nov., a radiation-resistant bacterium isolated from river water.</title>
        <authorList>
            <person name="Choi A."/>
        </authorList>
    </citation>
    <scope>NUCLEOTIDE SEQUENCE [LARGE SCALE GENOMIC DNA]</scope>
    <source>
        <strain evidence="1 2">SJW1-2</strain>
    </source>
</reference>